<keyword evidence="3" id="KW-0479">Metal-binding</keyword>
<dbReference type="SUPFAM" id="SSF57850">
    <property type="entry name" value="RING/U-box"/>
    <property type="match status" value="1"/>
</dbReference>
<dbReference type="Pfam" id="PF13639">
    <property type="entry name" value="zf-RING_2"/>
    <property type="match status" value="1"/>
</dbReference>
<dbReference type="InterPro" id="IPR001841">
    <property type="entry name" value="Znf_RING"/>
</dbReference>
<evidence type="ECO:0000256" key="7">
    <source>
        <dbReference type="ARBA" id="ARBA00023136"/>
    </source>
</evidence>
<dbReference type="Gene3D" id="3.30.40.10">
    <property type="entry name" value="Zinc/RING finger domain, C3HC4 (zinc finger)"/>
    <property type="match status" value="1"/>
</dbReference>
<evidence type="ECO:0000256" key="5">
    <source>
        <dbReference type="ARBA" id="ARBA00022833"/>
    </source>
</evidence>
<evidence type="ECO:0000313" key="11">
    <source>
        <dbReference type="Proteomes" id="UP000815325"/>
    </source>
</evidence>
<dbReference type="PROSITE" id="PS50089">
    <property type="entry name" value="ZF_RING_2"/>
    <property type="match status" value="1"/>
</dbReference>
<dbReference type="PANTHER" id="PTHR47168:SF1">
    <property type="entry name" value="OS02G0798600 PROTEIN"/>
    <property type="match status" value="1"/>
</dbReference>
<protein>
    <recommendedName>
        <fullName evidence="9">RING-type domain-containing protein</fullName>
    </recommendedName>
</protein>
<sequence>MVAKSFVPLRNKPLSVTSRWHSPLFVQVAEVTACVHKLPVRLYEGPEQQASTDHTSCSICCEDYSEGDAMRVLPCKHQFHIECVDRWFLTSTDYTRPPACPLCNQALPVA</sequence>
<gene>
    <name evidence="10" type="ORF">DUNSADRAFT_973</name>
</gene>
<keyword evidence="6" id="KW-1133">Transmembrane helix</keyword>
<comment type="caution">
    <text evidence="10">The sequence shown here is derived from an EMBL/GenBank/DDBJ whole genome shotgun (WGS) entry which is preliminary data.</text>
</comment>
<evidence type="ECO:0000259" key="9">
    <source>
        <dbReference type="PROSITE" id="PS50089"/>
    </source>
</evidence>
<keyword evidence="7" id="KW-0472">Membrane</keyword>
<name>A0ABQ7GXR2_DUNSA</name>
<keyword evidence="11" id="KW-1185">Reference proteome</keyword>
<evidence type="ECO:0000256" key="8">
    <source>
        <dbReference type="PROSITE-ProRule" id="PRU00175"/>
    </source>
</evidence>
<dbReference type="InterPro" id="IPR051653">
    <property type="entry name" value="E3_ligase_sorting_rcpt"/>
</dbReference>
<comment type="subcellular location">
    <subcellularLocation>
        <location evidence="1">Membrane</location>
        <topology evidence="1">Single-pass membrane protein</topology>
    </subcellularLocation>
</comment>
<reference evidence="10" key="1">
    <citation type="submission" date="2017-08" db="EMBL/GenBank/DDBJ databases">
        <authorList>
            <person name="Polle J.E."/>
            <person name="Barry K."/>
            <person name="Cushman J."/>
            <person name="Schmutz J."/>
            <person name="Tran D."/>
            <person name="Hathwaick L.T."/>
            <person name="Yim W.C."/>
            <person name="Jenkins J."/>
            <person name="Mckie-Krisberg Z.M."/>
            <person name="Prochnik S."/>
            <person name="Lindquist E."/>
            <person name="Dockter R.B."/>
            <person name="Adam C."/>
            <person name="Molina H."/>
            <person name="Bunkerborg J."/>
            <person name="Jin E."/>
            <person name="Buchheim M."/>
            <person name="Magnuson J."/>
        </authorList>
    </citation>
    <scope>NUCLEOTIDE SEQUENCE</scope>
    <source>
        <strain evidence="10">CCAP 19/18</strain>
    </source>
</reference>
<dbReference type="Proteomes" id="UP000815325">
    <property type="component" value="Unassembled WGS sequence"/>
</dbReference>
<keyword evidence="5" id="KW-0862">Zinc</keyword>
<dbReference type="InterPro" id="IPR013083">
    <property type="entry name" value="Znf_RING/FYVE/PHD"/>
</dbReference>
<keyword evidence="2" id="KW-0812">Transmembrane</keyword>
<dbReference type="PANTHER" id="PTHR47168">
    <property type="entry name" value="RING ZINC FINGER DOMAIN SUPERFAMILY PROTEIN-RELATED"/>
    <property type="match status" value="1"/>
</dbReference>
<evidence type="ECO:0000256" key="3">
    <source>
        <dbReference type="ARBA" id="ARBA00022723"/>
    </source>
</evidence>
<evidence type="ECO:0000256" key="1">
    <source>
        <dbReference type="ARBA" id="ARBA00004167"/>
    </source>
</evidence>
<evidence type="ECO:0000256" key="6">
    <source>
        <dbReference type="ARBA" id="ARBA00022989"/>
    </source>
</evidence>
<accession>A0ABQ7GXR2</accession>
<evidence type="ECO:0000313" key="10">
    <source>
        <dbReference type="EMBL" id="KAF5839402.1"/>
    </source>
</evidence>
<dbReference type="SMART" id="SM00184">
    <property type="entry name" value="RING"/>
    <property type="match status" value="1"/>
</dbReference>
<feature type="domain" description="RING-type" evidence="9">
    <location>
        <begin position="57"/>
        <end position="104"/>
    </location>
</feature>
<organism evidence="10 11">
    <name type="scientific">Dunaliella salina</name>
    <name type="common">Green alga</name>
    <name type="synonym">Protococcus salinus</name>
    <dbReference type="NCBI Taxonomy" id="3046"/>
    <lineage>
        <taxon>Eukaryota</taxon>
        <taxon>Viridiplantae</taxon>
        <taxon>Chlorophyta</taxon>
        <taxon>core chlorophytes</taxon>
        <taxon>Chlorophyceae</taxon>
        <taxon>CS clade</taxon>
        <taxon>Chlamydomonadales</taxon>
        <taxon>Dunaliellaceae</taxon>
        <taxon>Dunaliella</taxon>
    </lineage>
</organism>
<evidence type="ECO:0000256" key="4">
    <source>
        <dbReference type="ARBA" id="ARBA00022771"/>
    </source>
</evidence>
<dbReference type="EMBL" id="MU069545">
    <property type="protein sequence ID" value="KAF5839402.1"/>
    <property type="molecule type" value="Genomic_DNA"/>
</dbReference>
<evidence type="ECO:0000256" key="2">
    <source>
        <dbReference type="ARBA" id="ARBA00022692"/>
    </source>
</evidence>
<proteinExistence type="predicted"/>
<keyword evidence="4 8" id="KW-0863">Zinc-finger</keyword>